<keyword evidence="3" id="KW-1185">Reference proteome</keyword>
<evidence type="ECO:0008006" key="4">
    <source>
        <dbReference type="Google" id="ProtNLM"/>
    </source>
</evidence>
<reference evidence="3" key="1">
    <citation type="journal article" date="2019" name="Int. J. Syst. Evol. Microbiol.">
        <title>The Global Catalogue of Microorganisms (GCM) 10K type strain sequencing project: providing services to taxonomists for standard genome sequencing and annotation.</title>
        <authorList>
            <consortium name="The Broad Institute Genomics Platform"/>
            <consortium name="The Broad Institute Genome Sequencing Center for Infectious Disease"/>
            <person name="Wu L."/>
            <person name="Ma J."/>
        </authorList>
    </citation>
    <scope>NUCLEOTIDE SEQUENCE [LARGE SCALE GENOMIC DNA]</scope>
    <source>
        <strain evidence="3">JCM 9651</strain>
    </source>
</reference>
<dbReference type="RefSeq" id="WP_345042558.1">
    <property type="nucleotide sequence ID" value="NZ_BAAAYL010000001.1"/>
</dbReference>
<evidence type="ECO:0000313" key="3">
    <source>
        <dbReference type="Proteomes" id="UP001499990"/>
    </source>
</evidence>
<feature type="compositionally biased region" description="Low complexity" evidence="1">
    <location>
        <begin position="207"/>
        <end position="216"/>
    </location>
</feature>
<accession>A0ABP6SJ31</accession>
<evidence type="ECO:0000256" key="1">
    <source>
        <dbReference type="SAM" id="MobiDB-lite"/>
    </source>
</evidence>
<evidence type="ECO:0000313" key="2">
    <source>
        <dbReference type="EMBL" id="GAA3377933.1"/>
    </source>
</evidence>
<proteinExistence type="predicted"/>
<protein>
    <recommendedName>
        <fullName evidence="4">HEAT repeat domain-containing protein</fullName>
    </recommendedName>
</protein>
<feature type="region of interest" description="Disordered" evidence="1">
    <location>
        <begin position="199"/>
        <end position="224"/>
    </location>
</feature>
<dbReference type="Proteomes" id="UP001499990">
    <property type="component" value="Unassembled WGS sequence"/>
</dbReference>
<sequence length="224" mass="24265">MELIRLTALGTWAVHARLLDSGRDAPLVGELAHAPAAGLLGTLAEHYDPESAHTELTSWIESHGGPEAAHRRLLDAVRAMPYRSRAQAMLDTLLAALPDGEGERLVRSLRTDPQLAPLAVGALTGRDLLSPEDLTETESLIMVAEGMLQLLEISGPDGFAQAVLAQGPDFRNAIEAALVSLHPDHEALQELRDIARRLPRSRGVRAGRTGRSGLGSNRRRVRRR</sequence>
<comment type="caution">
    <text evidence="2">The sequence shown here is derived from an EMBL/GenBank/DDBJ whole genome shotgun (WGS) entry which is preliminary data.</text>
</comment>
<dbReference type="EMBL" id="BAAAYL010000001">
    <property type="protein sequence ID" value="GAA3377933.1"/>
    <property type="molecule type" value="Genomic_DNA"/>
</dbReference>
<name>A0ABP6SJ31_9ACTN</name>
<organism evidence="2 3">
    <name type="scientific">Streptomyces sannanensis</name>
    <dbReference type="NCBI Taxonomy" id="285536"/>
    <lineage>
        <taxon>Bacteria</taxon>
        <taxon>Bacillati</taxon>
        <taxon>Actinomycetota</taxon>
        <taxon>Actinomycetes</taxon>
        <taxon>Kitasatosporales</taxon>
        <taxon>Streptomycetaceae</taxon>
        <taxon>Streptomyces</taxon>
    </lineage>
</organism>
<gene>
    <name evidence="2" type="ORF">GCM10020367_55550</name>
</gene>